<name>A0A0G0X5J0_9BACT</name>
<proteinExistence type="predicted"/>
<evidence type="ECO:0000313" key="3">
    <source>
        <dbReference type="Proteomes" id="UP000034601"/>
    </source>
</evidence>
<keyword evidence="1" id="KW-0472">Membrane</keyword>
<organism evidence="2 3">
    <name type="scientific">Candidatus Daviesbacteria bacterium GW2011_GWA2_40_9</name>
    <dbReference type="NCBI Taxonomy" id="1618424"/>
    <lineage>
        <taxon>Bacteria</taxon>
        <taxon>Candidatus Daviesiibacteriota</taxon>
    </lineage>
</organism>
<dbReference type="EMBL" id="LCAB01000008">
    <property type="protein sequence ID" value="KKR82912.1"/>
    <property type="molecule type" value="Genomic_DNA"/>
</dbReference>
<dbReference type="Proteomes" id="UP000034601">
    <property type="component" value="Unassembled WGS sequence"/>
</dbReference>
<feature type="transmembrane region" description="Helical" evidence="1">
    <location>
        <begin position="59"/>
        <end position="86"/>
    </location>
</feature>
<sequence length="133" mass="14507">MKAILRNFLINLGALWVTSQAIPALSIDGGIKGLAVGALAFMGANIILVPLIKILLLPLNLLTLGIFAWLANVLALYLLMLAVPYFQLLPYQFPGFSWGGFIIPSLNLSTFQAAILISFVIGLIIHFLQWLTK</sequence>
<protein>
    <recommendedName>
        <fullName evidence="4">Phage holin family protein</fullName>
    </recommendedName>
</protein>
<keyword evidence="1" id="KW-1133">Transmembrane helix</keyword>
<keyword evidence="1" id="KW-0812">Transmembrane</keyword>
<comment type="caution">
    <text evidence="2">The sequence shown here is derived from an EMBL/GenBank/DDBJ whole genome shotgun (WGS) entry which is preliminary data.</text>
</comment>
<evidence type="ECO:0008006" key="4">
    <source>
        <dbReference type="Google" id="ProtNLM"/>
    </source>
</evidence>
<evidence type="ECO:0000313" key="2">
    <source>
        <dbReference type="EMBL" id="KKR82912.1"/>
    </source>
</evidence>
<feature type="transmembrane region" description="Helical" evidence="1">
    <location>
        <begin position="106"/>
        <end position="128"/>
    </location>
</feature>
<dbReference type="Pfam" id="PF04020">
    <property type="entry name" value="Phage_holin_4_2"/>
    <property type="match status" value="1"/>
</dbReference>
<reference evidence="2 3" key="1">
    <citation type="journal article" date="2015" name="Nature">
        <title>rRNA introns, odd ribosomes, and small enigmatic genomes across a large radiation of phyla.</title>
        <authorList>
            <person name="Brown C.T."/>
            <person name="Hug L.A."/>
            <person name="Thomas B.C."/>
            <person name="Sharon I."/>
            <person name="Castelle C.J."/>
            <person name="Singh A."/>
            <person name="Wilkins M.J."/>
            <person name="Williams K.H."/>
            <person name="Banfield J.F."/>
        </authorList>
    </citation>
    <scope>NUCLEOTIDE SEQUENCE [LARGE SCALE GENOMIC DNA]</scope>
</reference>
<dbReference type="InterPro" id="IPR007165">
    <property type="entry name" value="Phage_holin_4_2"/>
</dbReference>
<evidence type="ECO:0000256" key="1">
    <source>
        <dbReference type="SAM" id="Phobius"/>
    </source>
</evidence>
<accession>A0A0G0X5J0</accession>
<feature type="transmembrane region" description="Helical" evidence="1">
    <location>
        <begin position="31"/>
        <end position="52"/>
    </location>
</feature>
<dbReference type="AlphaFoldDB" id="A0A0G0X5J0"/>
<gene>
    <name evidence="2" type="ORF">UU29_C0008G0021</name>
</gene>